<proteinExistence type="predicted"/>
<organism evidence="2 3">
    <name type="scientific">Skeletonema marinoi</name>
    <dbReference type="NCBI Taxonomy" id="267567"/>
    <lineage>
        <taxon>Eukaryota</taxon>
        <taxon>Sar</taxon>
        <taxon>Stramenopiles</taxon>
        <taxon>Ochrophyta</taxon>
        <taxon>Bacillariophyta</taxon>
        <taxon>Coscinodiscophyceae</taxon>
        <taxon>Thalassiosirophycidae</taxon>
        <taxon>Thalassiosirales</taxon>
        <taxon>Skeletonemataceae</taxon>
        <taxon>Skeletonema</taxon>
        <taxon>Skeletonema marinoi-dohrnii complex</taxon>
    </lineage>
</organism>
<dbReference type="InterPro" id="IPR046346">
    <property type="entry name" value="Aminoacid_DH-like_N_sf"/>
</dbReference>
<accession>A0AAD9DCD9</accession>
<dbReference type="InterPro" id="IPR020631">
    <property type="entry name" value="THF_DH/CycHdrlase_NAD-bd_dom"/>
</dbReference>
<dbReference type="GO" id="GO:0004487">
    <property type="term" value="F:methylenetetrahydrofolate dehydrogenase (NAD+) activity"/>
    <property type="evidence" value="ECO:0007669"/>
    <property type="project" value="UniProtKB-EC"/>
</dbReference>
<evidence type="ECO:0000259" key="1">
    <source>
        <dbReference type="Pfam" id="PF02882"/>
    </source>
</evidence>
<keyword evidence="2" id="KW-0560">Oxidoreductase</keyword>
<gene>
    <name evidence="2" type="ORF">QTG54_008703</name>
</gene>
<dbReference type="Gene3D" id="3.40.50.10860">
    <property type="entry name" value="Leucine Dehydrogenase, chain A, domain 1"/>
    <property type="match status" value="1"/>
</dbReference>
<dbReference type="Gene3D" id="3.40.50.720">
    <property type="entry name" value="NAD(P)-binding Rossmann-like Domain"/>
    <property type="match status" value="1"/>
</dbReference>
<dbReference type="GO" id="GO:0009113">
    <property type="term" value="P:purine nucleobase biosynthetic process"/>
    <property type="evidence" value="ECO:0007669"/>
    <property type="project" value="TreeGrafter"/>
</dbReference>
<dbReference type="GO" id="GO:0005829">
    <property type="term" value="C:cytosol"/>
    <property type="evidence" value="ECO:0007669"/>
    <property type="project" value="TreeGrafter"/>
</dbReference>
<reference evidence="2" key="1">
    <citation type="submission" date="2023-06" db="EMBL/GenBank/DDBJ databases">
        <title>Survivors Of The Sea: Transcriptome response of Skeletonema marinoi to long-term dormancy.</title>
        <authorList>
            <person name="Pinder M.I.M."/>
            <person name="Kourtchenko O."/>
            <person name="Robertson E.K."/>
            <person name="Larsson T."/>
            <person name="Maumus F."/>
            <person name="Osuna-Cruz C.M."/>
            <person name="Vancaester E."/>
            <person name="Stenow R."/>
            <person name="Vandepoele K."/>
            <person name="Ploug H."/>
            <person name="Bruchert V."/>
            <person name="Godhe A."/>
            <person name="Topel M."/>
        </authorList>
    </citation>
    <scope>NUCLEOTIDE SEQUENCE</scope>
    <source>
        <strain evidence="2">R05AC</strain>
    </source>
</reference>
<dbReference type="EC" id="1.5.1.15" evidence="2"/>
<dbReference type="GO" id="GO:0004488">
    <property type="term" value="F:methylenetetrahydrofolate dehydrogenase (NADP+) activity"/>
    <property type="evidence" value="ECO:0007669"/>
    <property type="project" value="TreeGrafter"/>
</dbReference>
<dbReference type="SUPFAM" id="SSF53223">
    <property type="entry name" value="Aminoacid dehydrogenase-like, N-terminal domain"/>
    <property type="match status" value="1"/>
</dbReference>
<comment type="caution">
    <text evidence="2">The sequence shown here is derived from an EMBL/GenBank/DDBJ whole genome shotgun (WGS) entry which is preliminary data.</text>
</comment>
<name>A0AAD9DCD9_9STRA</name>
<dbReference type="PANTHER" id="PTHR48099">
    <property type="entry name" value="C-1-TETRAHYDROFOLATE SYNTHASE, CYTOPLASMIC-RELATED"/>
    <property type="match status" value="1"/>
</dbReference>
<dbReference type="GO" id="GO:0035999">
    <property type="term" value="P:tetrahydrofolate interconversion"/>
    <property type="evidence" value="ECO:0007669"/>
    <property type="project" value="TreeGrafter"/>
</dbReference>
<evidence type="ECO:0000313" key="3">
    <source>
        <dbReference type="Proteomes" id="UP001224775"/>
    </source>
</evidence>
<keyword evidence="3" id="KW-1185">Reference proteome</keyword>
<dbReference type="Proteomes" id="UP001224775">
    <property type="component" value="Unassembled WGS sequence"/>
</dbReference>
<dbReference type="Pfam" id="PF02882">
    <property type="entry name" value="THF_DHG_CYH_C"/>
    <property type="match status" value="1"/>
</dbReference>
<sequence length="475" mass="53692">MPFLQRSVRSSYVALSSNVAHHVSTLRRHRIISQRTLGNVKLSLQHLNLSTLRSRQPIERLHRPNNSLLVRHNDINSVQCNYKHFSTNRCNKTASEEDEPEYLEIVTQTADRMRLAVRNYVDEHNRSFECNQCADETKDDDVTTSARPPQIKLVGILATNNTHPISNEDCSLASDDDSHGNELYSEQIANICSVDGITYEPWRVPPTRESIERAIQHANERLDVHGILVFYPIENLDSGYDNGGNGSARGPYKCQSTGVYYKSMDDYFRDMVSPEKDVEGYRRKGLRMRKPEDGHDDAVFTAPEDLGPIYPCTALAVFRILESFQLSLNAKTESPQRLFEGKTMTIINRSEVLGLPLATMLSNQGASVYSIDINSILQFMPVGEVRIRREQATKTMEECVRQSSAVITGVPSQSFRIPTEWISENATLINVATESNFEEEEVADLPGVTYVPHVGRVTVAALKHNLCLLHQNYHR</sequence>
<evidence type="ECO:0000313" key="2">
    <source>
        <dbReference type="EMBL" id="KAK1740608.1"/>
    </source>
</evidence>
<dbReference type="PANTHER" id="PTHR48099:SF3">
    <property type="entry name" value="METHYLENETETRAHYDROFOLATE DEHYDROGENASE [NAD(+)]"/>
    <property type="match status" value="1"/>
</dbReference>
<dbReference type="EMBL" id="JATAAI010000015">
    <property type="protein sequence ID" value="KAK1740608.1"/>
    <property type="molecule type" value="Genomic_DNA"/>
</dbReference>
<protein>
    <submittedName>
        <fullName evidence="2">Methylenetetrahydrofolate dehydrogenase [NAD(+)]</fullName>
        <ecNumber evidence="2">1.5.1.15</ecNumber>
    </submittedName>
</protein>
<dbReference type="GO" id="GO:0004477">
    <property type="term" value="F:methenyltetrahydrofolate cyclohydrolase activity"/>
    <property type="evidence" value="ECO:0007669"/>
    <property type="project" value="TreeGrafter"/>
</dbReference>
<feature type="non-terminal residue" evidence="2">
    <location>
        <position position="475"/>
    </location>
</feature>
<dbReference type="SUPFAM" id="SSF51735">
    <property type="entry name" value="NAD(P)-binding Rossmann-fold domains"/>
    <property type="match status" value="1"/>
</dbReference>
<dbReference type="InterPro" id="IPR036291">
    <property type="entry name" value="NAD(P)-bd_dom_sf"/>
</dbReference>
<feature type="domain" description="Tetrahydrofolate dehydrogenase/cyclohydrolase NAD(P)-binding" evidence="1">
    <location>
        <begin position="311"/>
        <end position="466"/>
    </location>
</feature>
<dbReference type="AlphaFoldDB" id="A0AAD9DCD9"/>